<name>E1ICF2_9CHLR</name>
<dbReference type="InterPro" id="IPR006205">
    <property type="entry name" value="Mev_gal_kin"/>
</dbReference>
<dbReference type="Pfam" id="PF00288">
    <property type="entry name" value="GHMP_kinases_N"/>
    <property type="match status" value="1"/>
</dbReference>
<comment type="caution">
    <text evidence="12">The sequence shown here is derived from an EMBL/GenBank/DDBJ whole genome shotgun (WGS) entry which is preliminary data.</text>
</comment>
<sequence>MITTSAPAKIILCGEHAVVYNRPAIALPLGDVRAYAEATPTAPGTGLYFVAPDLGETWSFSSDPQHPLSELAATVLDHLGAAAPDLTITLRSDIPIAGGMGSGAAIGAALVRAVAQALGHNLPPAEVSALVYASEGRYHGTPSGIDNTVIAYEQAIWFQRRPDTAPLIAPIRVATPLTLVIGDTGVRSATHRPVCDLRERWQAEPATYEARFDAVAAVVTQARAALAAGDLAALGQIMNTNQTLLEELGISSPELDCLVHAARQAGALGAKLSGAGWGGVMIALAHSDQCQQVADALQAAGASRVRVALVPVCAGEI</sequence>
<gene>
    <name evidence="12" type="ORF">OSCT_1003</name>
</gene>
<dbReference type="NCBIfam" id="TIGR00549">
    <property type="entry name" value="mevalon_kin"/>
    <property type="match status" value="1"/>
</dbReference>
<organism evidence="12 13">
    <name type="scientific">Oscillochloris trichoides DG-6</name>
    <dbReference type="NCBI Taxonomy" id="765420"/>
    <lineage>
        <taxon>Bacteria</taxon>
        <taxon>Bacillati</taxon>
        <taxon>Chloroflexota</taxon>
        <taxon>Chloroflexia</taxon>
        <taxon>Chloroflexales</taxon>
        <taxon>Chloroflexineae</taxon>
        <taxon>Oscillochloridaceae</taxon>
        <taxon>Oscillochloris</taxon>
    </lineage>
</organism>
<keyword evidence="8" id="KW-0443">Lipid metabolism</keyword>
<dbReference type="Proteomes" id="UP000054010">
    <property type="component" value="Unassembled WGS sequence"/>
</dbReference>
<keyword evidence="2" id="KW-0444">Lipid biosynthesis</keyword>
<dbReference type="InterPro" id="IPR014721">
    <property type="entry name" value="Ribsml_uS5_D2-typ_fold_subgr"/>
</dbReference>
<keyword evidence="7" id="KW-0460">Magnesium</keyword>
<dbReference type="SUPFAM" id="SSF54211">
    <property type="entry name" value="Ribosomal protein S5 domain 2-like"/>
    <property type="match status" value="1"/>
</dbReference>
<dbReference type="InterPro" id="IPR006204">
    <property type="entry name" value="GHMP_kinase_N_dom"/>
</dbReference>
<feature type="domain" description="GHMP kinase C-terminal" evidence="11">
    <location>
        <begin position="223"/>
        <end position="301"/>
    </location>
</feature>
<keyword evidence="4" id="KW-0547">Nucleotide-binding</keyword>
<dbReference type="PANTHER" id="PTHR43290">
    <property type="entry name" value="MEVALONATE KINASE"/>
    <property type="match status" value="1"/>
</dbReference>
<dbReference type="PRINTS" id="PR00959">
    <property type="entry name" value="MEVGALKINASE"/>
</dbReference>
<protein>
    <submittedName>
        <fullName evidence="12">Mevalonate kinase</fullName>
    </submittedName>
</protein>
<evidence type="ECO:0000256" key="3">
    <source>
        <dbReference type="ARBA" id="ARBA00022679"/>
    </source>
</evidence>
<feature type="domain" description="GHMP kinase N-terminal" evidence="10">
    <location>
        <begin position="73"/>
        <end position="152"/>
    </location>
</feature>
<dbReference type="Gene3D" id="3.30.230.10">
    <property type="match status" value="1"/>
</dbReference>
<dbReference type="SUPFAM" id="SSF55060">
    <property type="entry name" value="GHMP Kinase, C-terminal domain"/>
    <property type="match status" value="1"/>
</dbReference>
<dbReference type="GO" id="GO:0019287">
    <property type="term" value="P:isopentenyl diphosphate biosynthetic process, mevalonate pathway"/>
    <property type="evidence" value="ECO:0007669"/>
    <property type="project" value="UniProtKB-UniPathway"/>
</dbReference>
<keyword evidence="13" id="KW-1185">Reference proteome</keyword>
<reference evidence="12 13" key="1">
    <citation type="journal article" date="2011" name="J. Bacteriol.">
        <title>Draft genome sequence of the anoxygenic filamentous phototrophic bacterium Oscillochloris trichoides subsp. DG-6.</title>
        <authorList>
            <person name="Kuznetsov B.B."/>
            <person name="Ivanovsky R.N."/>
            <person name="Keppen O.I."/>
            <person name="Sukhacheva M.V."/>
            <person name="Bumazhkin B.K."/>
            <person name="Patutina E.O."/>
            <person name="Beletsky A.V."/>
            <person name="Mardanov A.V."/>
            <person name="Baslerov R.V."/>
            <person name="Panteleeva A.N."/>
            <person name="Kolganova T.V."/>
            <person name="Ravin N.V."/>
            <person name="Skryabin K.G."/>
        </authorList>
    </citation>
    <scope>NUCLEOTIDE SEQUENCE [LARGE SCALE GENOMIC DNA]</scope>
    <source>
        <strain evidence="12 13">DG-6</strain>
    </source>
</reference>
<dbReference type="InterPro" id="IPR013750">
    <property type="entry name" value="GHMP_kinase_C_dom"/>
</dbReference>
<dbReference type="GO" id="GO:0005524">
    <property type="term" value="F:ATP binding"/>
    <property type="evidence" value="ECO:0007669"/>
    <property type="project" value="UniProtKB-KW"/>
</dbReference>
<keyword evidence="6" id="KW-0067">ATP-binding</keyword>
<evidence type="ECO:0000313" key="13">
    <source>
        <dbReference type="Proteomes" id="UP000054010"/>
    </source>
</evidence>
<evidence type="ECO:0000256" key="8">
    <source>
        <dbReference type="ARBA" id="ARBA00023098"/>
    </source>
</evidence>
<dbReference type="PANTHER" id="PTHR43290:SF2">
    <property type="entry name" value="MEVALONATE KINASE"/>
    <property type="match status" value="1"/>
</dbReference>
<evidence type="ECO:0000313" key="12">
    <source>
        <dbReference type="EMBL" id="EFO81147.1"/>
    </source>
</evidence>
<proteinExistence type="predicted"/>
<keyword evidence="1" id="KW-0963">Cytoplasm</keyword>
<dbReference type="HOGENOM" id="CLU_017814_0_0_0"/>
<dbReference type="STRING" id="765420.OSCT_1003"/>
<dbReference type="eggNOG" id="COG1577">
    <property type="taxonomic scope" value="Bacteria"/>
</dbReference>
<dbReference type="UniPathway" id="UPA00057">
    <property type="reaction ID" value="UER00098"/>
</dbReference>
<dbReference type="InterPro" id="IPR036554">
    <property type="entry name" value="GHMP_kinase_C_sf"/>
</dbReference>
<evidence type="ECO:0000256" key="4">
    <source>
        <dbReference type="ARBA" id="ARBA00022741"/>
    </source>
</evidence>
<evidence type="ECO:0000256" key="1">
    <source>
        <dbReference type="ARBA" id="ARBA00022490"/>
    </source>
</evidence>
<dbReference type="AlphaFoldDB" id="E1ICF2"/>
<keyword evidence="5 12" id="KW-0418">Kinase</keyword>
<dbReference type="EMBL" id="ADVR01000024">
    <property type="protein sequence ID" value="EFO81147.1"/>
    <property type="molecule type" value="Genomic_DNA"/>
</dbReference>
<dbReference type="GO" id="GO:0005829">
    <property type="term" value="C:cytosol"/>
    <property type="evidence" value="ECO:0007669"/>
    <property type="project" value="TreeGrafter"/>
</dbReference>
<evidence type="ECO:0000259" key="10">
    <source>
        <dbReference type="Pfam" id="PF00288"/>
    </source>
</evidence>
<dbReference type="OrthoDB" id="9764892at2"/>
<evidence type="ECO:0000256" key="2">
    <source>
        <dbReference type="ARBA" id="ARBA00022516"/>
    </source>
</evidence>
<dbReference type="GO" id="GO:0004496">
    <property type="term" value="F:mevalonate kinase activity"/>
    <property type="evidence" value="ECO:0007669"/>
    <property type="project" value="InterPro"/>
</dbReference>
<evidence type="ECO:0000259" key="11">
    <source>
        <dbReference type="Pfam" id="PF08544"/>
    </source>
</evidence>
<dbReference type="InterPro" id="IPR020568">
    <property type="entry name" value="Ribosomal_Su5_D2-typ_SF"/>
</dbReference>
<dbReference type="Pfam" id="PF08544">
    <property type="entry name" value="GHMP_kinases_C"/>
    <property type="match status" value="1"/>
</dbReference>
<accession>E1ICF2</accession>
<comment type="pathway">
    <text evidence="9">Isoprenoid biosynthesis; isopentenyl diphosphate biosynthesis via mevalonate pathway; isopentenyl diphosphate from (R)-mevalonate: step 1/3.</text>
</comment>
<keyword evidence="3" id="KW-0808">Transferase</keyword>
<evidence type="ECO:0000256" key="5">
    <source>
        <dbReference type="ARBA" id="ARBA00022777"/>
    </source>
</evidence>
<dbReference type="Gene3D" id="3.30.70.890">
    <property type="entry name" value="GHMP kinase, C-terminal domain"/>
    <property type="match status" value="1"/>
</dbReference>
<evidence type="ECO:0000256" key="6">
    <source>
        <dbReference type="ARBA" id="ARBA00022840"/>
    </source>
</evidence>
<evidence type="ECO:0000256" key="7">
    <source>
        <dbReference type="ARBA" id="ARBA00022842"/>
    </source>
</evidence>
<evidence type="ECO:0000256" key="9">
    <source>
        <dbReference type="ARBA" id="ARBA00029438"/>
    </source>
</evidence>